<feature type="domain" description="HTH lacI-type" evidence="4">
    <location>
        <begin position="21"/>
        <end position="75"/>
    </location>
</feature>
<dbReference type="SUPFAM" id="SSF53822">
    <property type="entry name" value="Periplasmic binding protein-like I"/>
    <property type="match status" value="1"/>
</dbReference>
<dbReference type="EMBL" id="JBEXAC010000002">
    <property type="protein sequence ID" value="MET6999922.1"/>
    <property type="molecule type" value="Genomic_DNA"/>
</dbReference>
<keyword evidence="3" id="KW-0804">Transcription</keyword>
<dbReference type="Proteomes" id="UP001549749">
    <property type="component" value="Unassembled WGS sequence"/>
</dbReference>
<dbReference type="PANTHER" id="PTHR30146">
    <property type="entry name" value="LACI-RELATED TRANSCRIPTIONAL REPRESSOR"/>
    <property type="match status" value="1"/>
</dbReference>
<gene>
    <name evidence="5" type="ORF">ABR189_21210</name>
</gene>
<comment type="caution">
    <text evidence="5">The sequence shown here is derived from an EMBL/GenBank/DDBJ whole genome shotgun (WGS) entry which is preliminary data.</text>
</comment>
<sequence length="362" mass="41444">MPYRLFSIFEKKAIKEKPRNIGIKEIAERANVSIGPVDKVLHNRGGVSEETRQRILKAIEELNYKPNILASRLKSKKDYRIAVMLPQGTKKIPFWFEHDKGFERILKELEQFGLNLETFRFDQNSESSFTDKLNKVIKGKYDGIFMVPVFYKETVRLLQHAQTTETPVIFFDSNIPHQDNLSFIGQNSKDSGYLAASLLDYGVSPNATLLVASIVRKDDNHIHFSAREEGFLEYFKGSTKKIIHYENKSGNDAAIEKEVTALLQKEPGIEGIFVTNGISKIAGAISKLPAAAYKLIGYDLTDENIFFLEKGIIQFLISQQPDKQAYQGIKLFYEYLILKQPVEKSYYMPLDIVTKSNLKYYQ</sequence>
<dbReference type="GO" id="GO:0003677">
    <property type="term" value="F:DNA binding"/>
    <property type="evidence" value="ECO:0007669"/>
    <property type="project" value="UniProtKB-KW"/>
</dbReference>
<protein>
    <submittedName>
        <fullName evidence="5">LacI family DNA-binding transcriptional regulator</fullName>
    </submittedName>
</protein>
<accession>A0ABV2TBB4</accession>
<dbReference type="InterPro" id="IPR025997">
    <property type="entry name" value="SBP_2_dom"/>
</dbReference>
<dbReference type="InterPro" id="IPR028082">
    <property type="entry name" value="Peripla_BP_I"/>
</dbReference>
<reference evidence="5 6" key="1">
    <citation type="submission" date="2024-06" db="EMBL/GenBank/DDBJ databases">
        <title>Chitinophaga defluvii sp. nov., isolated from municipal sewage.</title>
        <authorList>
            <person name="Zhang L."/>
        </authorList>
    </citation>
    <scope>NUCLEOTIDE SEQUENCE [LARGE SCALE GENOMIC DNA]</scope>
    <source>
        <strain evidence="5 6">H8</strain>
    </source>
</reference>
<dbReference type="PROSITE" id="PS50932">
    <property type="entry name" value="HTH_LACI_2"/>
    <property type="match status" value="1"/>
</dbReference>
<keyword evidence="1" id="KW-0805">Transcription regulation</keyword>
<dbReference type="Pfam" id="PF00356">
    <property type="entry name" value="LacI"/>
    <property type="match status" value="1"/>
</dbReference>
<dbReference type="Pfam" id="PF13407">
    <property type="entry name" value="Peripla_BP_4"/>
    <property type="match status" value="1"/>
</dbReference>
<proteinExistence type="predicted"/>
<dbReference type="CDD" id="cd01392">
    <property type="entry name" value="HTH_LacI"/>
    <property type="match status" value="1"/>
</dbReference>
<dbReference type="CDD" id="cd06307">
    <property type="entry name" value="PBP1_sugar_binding"/>
    <property type="match status" value="1"/>
</dbReference>
<dbReference type="Gene3D" id="3.40.50.2300">
    <property type="match status" value="2"/>
</dbReference>
<dbReference type="InterPro" id="IPR010982">
    <property type="entry name" value="Lambda_DNA-bd_dom_sf"/>
</dbReference>
<evidence type="ECO:0000256" key="1">
    <source>
        <dbReference type="ARBA" id="ARBA00023015"/>
    </source>
</evidence>
<dbReference type="PANTHER" id="PTHR30146:SF144">
    <property type="entry name" value="LACI-FAMILY TRANSCRIPTION REGULATOR"/>
    <property type="match status" value="1"/>
</dbReference>
<name>A0ABV2TBB4_9BACT</name>
<dbReference type="InterPro" id="IPR000843">
    <property type="entry name" value="HTH_LacI"/>
</dbReference>
<keyword evidence="2 5" id="KW-0238">DNA-binding</keyword>
<dbReference type="SUPFAM" id="SSF47413">
    <property type="entry name" value="lambda repressor-like DNA-binding domains"/>
    <property type="match status" value="1"/>
</dbReference>
<evidence type="ECO:0000313" key="5">
    <source>
        <dbReference type="EMBL" id="MET6999922.1"/>
    </source>
</evidence>
<evidence type="ECO:0000256" key="2">
    <source>
        <dbReference type="ARBA" id="ARBA00023125"/>
    </source>
</evidence>
<dbReference type="RefSeq" id="WP_354662483.1">
    <property type="nucleotide sequence ID" value="NZ_JBEXAC010000002.1"/>
</dbReference>
<dbReference type="SMART" id="SM00354">
    <property type="entry name" value="HTH_LACI"/>
    <property type="match status" value="1"/>
</dbReference>
<keyword evidence="6" id="KW-1185">Reference proteome</keyword>
<evidence type="ECO:0000256" key="3">
    <source>
        <dbReference type="ARBA" id="ARBA00023163"/>
    </source>
</evidence>
<dbReference type="Gene3D" id="1.10.260.40">
    <property type="entry name" value="lambda repressor-like DNA-binding domains"/>
    <property type="match status" value="1"/>
</dbReference>
<evidence type="ECO:0000259" key="4">
    <source>
        <dbReference type="PROSITE" id="PS50932"/>
    </source>
</evidence>
<organism evidence="5 6">
    <name type="scientific">Chitinophaga defluvii</name>
    <dbReference type="NCBI Taxonomy" id="3163343"/>
    <lineage>
        <taxon>Bacteria</taxon>
        <taxon>Pseudomonadati</taxon>
        <taxon>Bacteroidota</taxon>
        <taxon>Chitinophagia</taxon>
        <taxon>Chitinophagales</taxon>
        <taxon>Chitinophagaceae</taxon>
        <taxon>Chitinophaga</taxon>
    </lineage>
</organism>
<evidence type="ECO:0000313" key="6">
    <source>
        <dbReference type="Proteomes" id="UP001549749"/>
    </source>
</evidence>